<dbReference type="InterPro" id="IPR007227">
    <property type="entry name" value="Cell_shape_determining_MreD"/>
</dbReference>
<evidence type="ECO:0000256" key="3">
    <source>
        <dbReference type="ARBA" id="ARBA00022475"/>
    </source>
</evidence>
<dbReference type="GO" id="GO:0008360">
    <property type="term" value="P:regulation of cell shape"/>
    <property type="evidence" value="ECO:0007669"/>
    <property type="project" value="UniProtKB-KW"/>
</dbReference>
<evidence type="ECO:0000256" key="1">
    <source>
        <dbReference type="ARBA" id="ARBA00004651"/>
    </source>
</evidence>
<dbReference type="RefSeq" id="WP_268751297.1">
    <property type="nucleotide sequence ID" value="NZ_JAPRFQ010000001.1"/>
</dbReference>
<feature type="transmembrane region" description="Helical" evidence="8">
    <location>
        <begin position="143"/>
        <end position="164"/>
    </location>
</feature>
<dbReference type="GO" id="GO:0005886">
    <property type="term" value="C:plasma membrane"/>
    <property type="evidence" value="ECO:0007669"/>
    <property type="project" value="UniProtKB-SubCell"/>
</dbReference>
<proteinExistence type="inferred from homology"/>
<evidence type="ECO:0000313" key="10">
    <source>
        <dbReference type="Proteomes" id="UP001146670"/>
    </source>
</evidence>
<name>A0A9X3FUX3_9LACT</name>
<organism evidence="9 10">
    <name type="scientific">Aerococcus kribbianus</name>
    <dbReference type="NCBI Taxonomy" id="2999064"/>
    <lineage>
        <taxon>Bacteria</taxon>
        <taxon>Bacillati</taxon>
        <taxon>Bacillota</taxon>
        <taxon>Bacilli</taxon>
        <taxon>Lactobacillales</taxon>
        <taxon>Aerococcaceae</taxon>
        <taxon>Aerococcus</taxon>
    </lineage>
</organism>
<evidence type="ECO:0000256" key="5">
    <source>
        <dbReference type="ARBA" id="ARBA00022960"/>
    </source>
</evidence>
<dbReference type="EMBL" id="JAPRFR010000001">
    <property type="protein sequence ID" value="MCZ0724972.1"/>
    <property type="molecule type" value="Genomic_DNA"/>
</dbReference>
<keyword evidence="5" id="KW-0133">Cell shape</keyword>
<dbReference type="NCBIfam" id="TIGR03426">
    <property type="entry name" value="shape_MreD"/>
    <property type="match status" value="1"/>
</dbReference>
<reference evidence="9" key="1">
    <citation type="submission" date="2022-12" db="EMBL/GenBank/DDBJ databases">
        <title>Description and comparative metabolic analysis of Aerococcus sp. nov., isolated from the feces of a pig.</title>
        <authorList>
            <person name="Chang Y.-H."/>
        </authorList>
    </citation>
    <scope>NUCLEOTIDE SEQUENCE</scope>
    <source>
        <strain evidence="9">YH-aer222</strain>
    </source>
</reference>
<dbReference type="Pfam" id="PF04093">
    <property type="entry name" value="MreD"/>
    <property type="match status" value="1"/>
</dbReference>
<comment type="similarity">
    <text evidence="2">Belongs to the MreD family.</text>
</comment>
<feature type="transmembrane region" description="Helical" evidence="8">
    <location>
        <begin position="109"/>
        <end position="131"/>
    </location>
</feature>
<accession>A0A9X3FUX3</accession>
<comment type="subcellular location">
    <subcellularLocation>
        <location evidence="1">Cell membrane</location>
        <topology evidence="1">Multi-pass membrane protein</topology>
    </subcellularLocation>
</comment>
<feature type="transmembrane region" description="Helical" evidence="8">
    <location>
        <begin position="12"/>
        <end position="31"/>
    </location>
</feature>
<comment type="caution">
    <text evidence="9">The sequence shown here is derived from an EMBL/GenBank/DDBJ whole genome shotgun (WGS) entry which is preliminary data.</text>
</comment>
<feature type="transmembrane region" description="Helical" evidence="8">
    <location>
        <begin position="38"/>
        <end position="56"/>
    </location>
</feature>
<protein>
    <submittedName>
        <fullName evidence="9">Rod shape-determining protein MreD</fullName>
    </submittedName>
</protein>
<dbReference type="Proteomes" id="UP001146670">
    <property type="component" value="Unassembled WGS sequence"/>
</dbReference>
<dbReference type="AlphaFoldDB" id="A0A9X3FUX3"/>
<sequence>MLNYFKQHFLLPIILVFFLLFDGTLMILLTYSLNTVPYFISAASLIIALILFTLYLDQYRALYITAMVLGFIYDAYYTSILGVNLFAFPAIIMITAYIKKKIMLNLYSIWFIVIVMYSLYVHFIYLLYALLDIQADSVLEFWTIFYIPSLLFNGLLAFILIWAIRHLAAMINN</sequence>
<gene>
    <name evidence="9" type="primary">mreD</name>
    <name evidence="9" type="ORF">OW157_00130</name>
</gene>
<keyword evidence="7 8" id="KW-0472">Membrane</keyword>
<evidence type="ECO:0000256" key="4">
    <source>
        <dbReference type="ARBA" id="ARBA00022692"/>
    </source>
</evidence>
<keyword evidence="6 8" id="KW-1133">Transmembrane helix</keyword>
<keyword evidence="4 8" id="KW-0812">Transmembrane</keyword>
<evidence type="ECO:0000313" key="9">
    <source>
        <dbReference type="EMBL" id="MCZ0724972.1"/>
    </source>
</evidence>
<evidence type="ECO:0000256" key="6">
    <source>
        <dbReference type="ARBA" id="ARBA00022989"/>
    </source>
</evidence>
<keyword evidence="3" id="KW-1003">Cell membrane</keyword>
<evidence type="ECO:0000256" key="2">
    <source>
        <dbReference type="ARBA" id="ARBA00007776"/>
    </source>
</evidence>
<feature type="transmembrane region" description="Helical" evidence="8">
    <location>
        <begin position="76"/>
        <end position="97"/>
    </location>
</feature>
<evidence type="ECO:0000256" key="8">
    <source>
        <dbReference type="SAM" id="Phobius"/>
    </source>
</evidence>
<keyword evidence="10" id="KW-1185">Reference proteome</keyword>
<evidence type="ECO:0000256" key="7">
    <source>
        <dbReference type="ARBA" id="ARBA00023136"/>
    </source>
</evidence>